<gene>
    <name evidence="1" type="ORF">DM484_30360</name>
</gene>
<comment type="caution">
    <text evidence="1">The sequence shown here is derived from an EMBL/GenBank/DDBJ whole genome shotgun (WGS) entry which is preliminary data.</text>
</comment>
<accession>A0A2W4Q9N6</accession>
<reference evidence="1 2" key="1">
    <citation type="journal article" date="2018" name="Aquat. Microb. Ecol.">
        <title>Gammaproteobacterial methanotrophs dominate.</title>
        <authorList>
            <person name="Rissanen A.J."/>
            <person name="Saarenheimo J."/>
            <person name="Tiirola M."/>
            <person name="Peura S."/>
            <person name="Aalto S.L."/>
            <person name="Karvinen A."/>
            <person name="Nykanen H."/>
        </authorList>
    </citation>
    <scope>NUCLEOTIDE SEQUENCE [LARGE SCALE GENOMIC DNA]</scope>
    <source>
        <strain evidence="1">AMbin10</strain>
    </source>
</reference>
<proteinExistence type="predicted"/>
<sequence>MQEKGSQAEAWEPAKMSGNDSAVARPWLATEPLLFVHVGKGLPTYCVTRAVGRQPLAANDKQDIENAVTPLIRPKVYDQ</sequence>
<organism evidence="1 2">
    <name type="scientific">Candidatus Methylumidiphilus alinenensis</name>
    <dbReference type="NCBI Taxonomy" id="2202197"/>
    <lineage>
        <taxon>Bacteria</taxon>
        <taxon>Pseudomonadati</taxon>
        <taxon>Pseudomonadota</taxon>
        <taxon>Gammaproteobacteria</taxon>
        <taxon>Methylococcales</taxon>
        <taxon>Candidatus Methylumidiphilus</taxon>
    </lineage>
</organism>
<dbReference type="EMBL" id="QJPH01000589">
    <property type="protein sequence ID" value="PZN69041.1"/>
    <property type="molecule type" value="Genomic_DNA"/>
</dbReference>
<evidence type="ECO:0000313" key="1">
    <source>
        <dbReference type="EMBL" id="PZN69041.1"/>
    </source>
</evidence>
<dbReference type="Proteomes" id="UP000249396">
    <property type="component" value="Unassembled WGS sequence"/>
</dbReference>
<name>A0A2W4Q9N6_9GAMM</name>
<protein>
    <submittedName>
        <fullName evidence="1">Uncharacterized protein</fullName>
    </submittedName>
</protein>
<dbReference type="AlphaFoldDB" id="A0A2W4Q9N6"/>
<evidence type="ECO:0000313" key="2">
    <source>
        <dbReference type="Proteomes" id="UP000249396"/>
    </source>
</evidence>